<reference evidence="1 2" key="1">
    <citation type="submission" date="2022-11" db="EMBL/GenBank/DDBJ databases">
        <title>Minimal conservation of predation-associated metabolite biosynthetic gene clusters underscores biosynthetic potential of Myxococcota including descriptions for ten novel species: Archangium lansinium sp. nov., Myxococcus landrumus sp. nov., Nannocystis bai.</title>
        <authorList>
            <person name="Ahearne A."/>
            <person name="Stevens C."/>
            <person name="Dowd S."/>
        </authorList>
    </citation>
    <scope>NUCLEOTIDE SEQUENCE [LARGE SCALE GENOMIC DNA]</scope>
    <source>
        <strain evidence="1 2">RJM3</strain>
    </source>
</reference>
<gene>
    <name evidence="1" type="ORF">POL67_35520</name>
</gene>
<keyword evidence="2" id="KW-1185">Reference proteome</keyword>
<protein>
    <submittedName>
        <fullName evidence="1">Uncharacterized protein</fullName>
    </submittedName>
</protein>
<proteinExistence type="predicted"/>
<organism evidence="1 2">
    <name type="scientific">Polyangium mundeleinium</name>
    <dbReference type="NCBI Taxonomy" id="2995306"/>
    <lineage>
        <taxon>Bacteria</taxon>
        <taxon>Pseudomonadati</taxon>
        <taxon>Myxococcota</taxon>
        <taxon>Polyangia</taxon>
        <taxon>Polyangiales</taxon>
        <taxon>Polyangiaceae</taxon>
        <taxon>Polyangium</taxon>
    </lineage>
</organism>
<evidence type="ECO:0000313" key="2">
    <source>
        <dbReference type="Proteomes" id="UP001221411"/>
    </source>
</evidence>
<sequence>MADKSDTPLFTLVLDDPECLILLDTVTRLAQLDSDGVKFPPGVKPATHHNVAVAALRQGLKALATNAVSKQRAGVLVVDRTPRMGMPFAPDWVSGVDS</sequence>
<accession>A0ABT5EZJ7</accession>
<comment type="caution">
    <text evidence="1">The sequence shown here is derived from an EMBL/GenBank/DDBJ whole genome shotgun (WGS) entry which is preliminary data.</text>
</comment>
<name>A0ABT5EZJ7_9BACT</name>
<dbReference type="Proteomes" id="UP001221411">
    <property type="component" value="Unassembled WGS sequence"/>
</dbReference>
<dbReference type="RefSeq" id="WP_271925065.1">
    <property type="nucleotide sequence ID" value="NZ_JAQNDO010000001.1"/>
</dbReference>
<dbReference type="EMBL" id="JAQNDO010000001">
    <property type="protein sequence ID" value="MDC0746692.1"/>
    <property type="molecule type" value="Genomic_DNA"/>
</dbReference>
<evidence type="ECO:0000313" key="1">
    <source>
        <dbReference type="EMBL" id="MDC0746692.1"/>
    </source>
</evidence>